<gene>
    <name evidence="2" type="ORF">ATCC19606_07410</name>
</gene>
<dbReference type="Gene3D" id="3.40.710.10">
    <property type="entry name" value="DD-peptidase/beta-lactamase superfamily"/>
    <property type="match status" value="1"/>
</dbReference>
<dbReference type="EMBL" id="AP022836">
    <property type="protein sequence ID" value="BCA98405.1"/>
    <property type="molecule type" value="Genomic_DNA"/>
</dbReference>
<dbReference type="InterPro" id="IPR012338">
    <property type="entry name" value="Beta-lactam/transpept-like"/>
</dbReference>
<reference evidence="2" key="1">
    <citation type="submission" date="2020-03" db="EMBL/GenBank/DDBJ databases">
        <title>Complete genome sequence of Acinetobacter baumannii ATCC19606T, which is a model strain for tolerization of antimicrobial agents.</title>
        <authorList>
            <person name="Tsubouchi T."/>
            <person name="Suzuki M."/>
            <person name="Niki M."/>
            <person name="Oinuma K."/>
            <person name="Niki M."/>
            <person name="Shibayama K."/>
            <person name="Kakeya H."/>
            <person name="Kaneko Y."/>
        </authorList>
    </citation>
    <scope>NUCLEOTIDE SEQUENCE</scope>
    <source>
        <strain evidence="2">ATCC19606</strain>
    </source>
</reference>
<protein>
    <submittedName>
        <fullName evidence="2">Uncharacterized protein</fullName>
    </submittedName>
</protein>
<sequence>MSYPLFEIKLLAALDHAQFEEAIWAFEIDGDISTLLLIDYALEQFHQKKVQADEVYRVPEQKIKKIGKQNLGLEKNESYTFAELLQFLIFTQANDVKDALSNMLFGSIEQTQLILSKRAEDHQLALRAPNQLKNLFLLVKHIYSYPAELKNFSLLKHFLLKIKYINRLRLCLLIRYSLRFYISHIPLDRFISLIPNITGALVFSLFWMIFTVWSIWFLTTIIFKRSMWRPKNILLKQALSIFLEIPILVKCIPKSVSLEGKQMPYSNMDIIIHLKKYSPF</sequence>
<evidence type="ECO:0000313" key="2">
    <source>
        <dbReference type="EMBL" id="BCA98405.1"/>
    </source>
</evidence>
<keyword evidence="1" id="KW-1133">Transmembrane helix</keyword>
<feature type="transmembrane region" description="Helical" evidence="1">
    <location>
        <begin position="202"/>
        <end position="223"/>
    </location>
</feature>
<name>A0A6F8TCX3_ACIBA</name>
<proteinExistence type="predicted"/>
<keyword evidence="1" id="KW-0812">Transmembrane</keyword>
<dbReference type="AlphaFoldDB" id="A0A6F8TCX3"/>
<accession>A0A6F8TCX3</accession>
<keyword evidence="1" id="KW-0472">Membrane</keyword>
<evidence type="ECO:0000256" key="1">
    <source>
        <dbReference type="SAM" id="Phobius"/>
    </source>
</evidence>
<organism evidence="2">
    <name type="scientific">Acinetobacter baumannii</name>
    <dbReference type="NCBI Taxonomy" id="470"/>
    <lineage>
        <taxon>Bacteria</taxon>
        <taxon>Pseudomonadati</taxon>
        <taxon>Pseudomonadota</taxon>
        <taxon>Gammaproteobacteria</taxon>
        <taxon>Moraxellales</taxon>
        <taxon>Moraxellaceae</taxon>
        <taxon>Acinetobacter</taxon>
        <taxon>Acinetobacter calcoaceticus/baumannii complex</taxon>
    </lineage>
</organism>